<name>A0A5C5FZB4_9BASI</name>
<comment type="caution">
    <text evidence="2">The sequence shown here is derived from an EMBL/GenBank/DDBJ whole genome shotgun (WGS) entry which is preliminary data.</text>
</comment>
<evidence type="ECO:0000256" key="1">
    <source>
        <dbReference type="SAM" id="MobiDB-lite"/>
    </source>
</evidence>
<proteinExistence type="predicted"/>
<dbReference type="AlphaFoldDB" id="A0A5C5FZB4"/>
<dbReference type="Proteomes" id="UP000311382">
    <property type="component" value="Unassembled WGS sequence"/>
</dbReference>
<organism evidence="2 3">
    <name type="scientific">Rhodotorula diobovata</name>
    <dbReference type="NCBI Taxonomy" id="5288"/>
    <lineage>
        <taxon>Eukaryota</taxon>
        <taxon>Fungi</taxon>
        <taxon>Dikarya</taxon>
        <taxon>Basidiomycota</taxon>
        <taxon>Pucciniomycotina</taxon>
        <taxon>Microbotryomycetes</taxon>
        <taxon>Sporidiobolales</taxon>
        <taxon>Sporidiobolaceae</taxon>
        <taxon>Rhodotorula</taxon>
    </lineage>
</organism>
<feature type="region of interest" description="Disordered" evidence="1">
    <location>
        <begin position="244"/>
        <end position="263"/>
    </location>
</feature>
<gene>
    <name evidence="2" type="ORF">DMC30DRAFT_220694</name>
</gene>
<feature type="compositionally biased region" description="Low complexity" evidence="1">
    <location>
        <begin position="395"/>
        <end position="409"/>
    </location>
</feature>
<keyword evidence="3" id="KW-1185">Reference proteome</keyword>
<reference evidence="2 3" key="1">
    <citation type="submission" date="2019-03" db="EMBL/GenBank/DDBJ databases">
        <title>Rhodosporidium diobovatum UCD-FST 08-225 genome sequencing, assembly, and annotation.</title>
        <authorList>
            <person name="Fakankun I.U."/>
            <person name="Fristensky B."/>
            <person name="Levin D.B."/>
        </authorList>
    </citation>
    <scope>NUCLEOTIDE SEQUENCE [LARGE SCALE GENOMIC DNA]</scope>
    <source>
        <strain evidence="2 3">UCD-FST 08-225</strain>
    </source>
</reference>
<feature type="compositionally biased region" description="Low complexity" evidence="1">
    <location>
        <begin position="481"/>
        <end position="520"/>
    </location>
</feature>
<feature type="region of interest" description="Disordered" evidence="1">
    <location>
        <begin position="395"/>
        <end position="430"/>
    </location>
</feature>
<evidence type="ECO:0000313" key="3">
    <source>
        <dbReference type="Proteomes" id="UP000311382"/>
    </source>
</evidence>
<dbReference type="STRING" id="5288.A0A5C5FZB4"/>
<dbReference type="EMBL" id="SOZI01000051">
    <property type="protein sequence ID" value="TNY21061.1"/>
    <property type="molecule type" value="Genomic_DNA"/>
</dbReference>
<feature type="compositionally biased region" description="Low complexity" evidence="1">
    <location>
        <begin position="417"/>
        <end position="429"/>
    </location>
</feature>
<feature type="region of interest" description="Disordered" evidence="1">
    <location>
        <begin position="444"/>
        <end position="529"/>
    </location>
</feature>
<feature type="compositionally biased region" description="Low complexity" evidence="1">
    <location>
        <begin position="444"/>
        <end position="474"/>
    </location>
</feature>
<evidence type="ECO:0000313" key="2">
    <source>
        <dbReference type="EMBL" id="TNY21061.1"/>
    </source>
</evidence>
<feature type="region of interest" description="Disordered" evidence="1">
    <location>
        <begin position="355"/>
        <end position="383"/>
    </location>
</feature>
<feature type="compositionally biased region" description="Low complexity" evidence="1">
    <location>
        <begin position="304"/>
        <end position="317"/>
    </location>
</feature>
<protein>
    <submittedName>
        <fullName evidence="2">Uncharacterized protein</fullName>
    </submittedName>
</protein>
<accession>A0A5C5FZB4</accession>
<sequence>MPPSPPPDPPQPRQEHDPTLIQVDPDSVSLESLLQRLDAARASAMATINARADALVADDEVEEAPPLASHLDDLAADTLAQRHAARRQRELEWDERDTIDRRARALFSSLGPGRSVAPLYLPPTWTTGGAHDDHVMHDHEDDEDAITSLSYSDDGMDDGWAHSAAAAAGVGDDDGFHIAGFDGDVFGGDSDGESFDDEPWRAATTSAALAPRDDFLAMLPGFAGERPLNPPHVHVAPSAVYAAPSPVPRPTSHPSRGDPSSALSFSSFLRPGATFVGEQTFGSLAREARSRSRTRRAPVPVPVPAASSSGAAGNPRGTTAFDLAFERFSNEFAAEAAGRGEAAGDVSTAHPAFAPQSAEEGAPRTFGSLRNPPPPWRAGAALSWDGAFGPSSSLAIPRPAAASSSSSPPGGDPPVSGPSGSAGASGARSETSPLLALMLGRSSPSSRYAPYSATSSTAGTAGGSRPVHAPTATHPAPPVAPSSSAAPAASATSLSSSINASSSSSSDPAARARARVAQSVNPAARTSRSSWGEVGEELLLRAVARERERERERGEGRGVAKGRGGLEDERWGVKVRLPGRESLSGCRVEGTDWLFWLRTR</sequence>
<feature type="region of interest" description="Disordered" evidence="1">
    <location>
        <begin position="284"/>
        <end position="318"/>
    </location>
</feature>